<dbReference type="EMBL" id="BMJC01000008">
    <property type="protein sequence ID" value="GGB25018.1"/>
    <property type="molecule type" value="Genomic_DNA"/>
</dbReference>
<dbReference type="Proteomes" id="UP000607559">
    <property type="component" value="Unassembled WGS sequence"/>
</dbReference>
<dbReference type="InterPro" id="IPR036452">
    <property type="entry name" value="Ribo_hydro-like"/>
</dbReference>
<gene>
    <name evidence="3" type="ORF">GCM10011511_56200</name>
</gene>
<dbReference type="InterPro" id="IPR001910">
    <property type="entry name" value="Inosine/uridine_hydrolase_dom"/>
</dbReference>
<dbReference type="RefSeq" id="WP_188938054.1">
    <property type="nucleotide sequence ID" value="NZ_BMJC01000008.1"/>
</dbReference>
<evidence type="ECO:0000259" key="2">
    <source>
        <dbReference type="Pfam" id="PF01156"/>
    </source>
</evidence>
<keyword evidence="3" id="KW-0378">Hydrolase</keyword>
<protein>
    <submittedName>
        <fullName evidence="3">Nucleoside hydrolase</fullName>
    </submittedName>
</protein>
<evidence type="ECO:0000313" key="4">
    <source>
        <dbReference type="Proteomes" id="UP000607559"/>
    </source>
</evidence>
<comment type="caution">
    <text evidence="3">The sequence shown here is derived from an EMBL/GenBank/DDBJ whole genome shotgun (WGS) entry which is preliminary data.</text>
</comment>
<dbReference type="GO" id="GO:0016799">
    <property type="term" value="F:hydrolase activity, hydrolyzing N-glycosyl compounds"/>
    <property type="evidence" value="ECO:0007669"/>
    <property type="project" value="InterPro"/>
</dbReference>
<keyword evidence="4" id="KW-1185">Reference proteome</keyword>
<dbReference type="PANTHER" id="PTHR43264">
    <property type="match status" value="1"/>
</dbReference>
<keyword evidence="1" id="KW-0732">Signal</keyword>
<sequence>MPKLLPLPIALPILARTPAPTPTLARPAVQALFVSLALFACPAARAQSPTPAGAQHAIPIIFDTDMGPDYDDVGAIALLHAFADSGKCTILATMASNRYEGVAAVLNVFNTYFHRPDIPIGVPGGNAPDIRDKQHWTDSLLANYPHAINQNTDANYAVTLYRKVLAKQPDHSVVIVTVGFLTNLADLLETNPDDISPLDGLELAKKKVRLLVSMAGAFPRGKEFNINRDVSAALAVSKDWPSPIIYSGFEIGKRIKCGLPLVNNNTIQHDPVKDVFRISIPQSPEDAQGRSSWDETAVLVAINGYAPWYSLRHGHIVIDTFGSNTWEDSMDEKQSHLVEALPATTVQHLIDHLMMHQPQ</sequence>
<dbReference type="AlphaFoldDB" id="A0A8J2UIY2"/>
<dbReference type="Gene3D" id="3.90.245.10">
    <property type="entry name" value="Ribonucleoside hydrolase-like"/>
    <property type="match status" value="1"/>
</dbReference>
<dbReference type="PANTHER" id="PTHR43264:SF1">
    <property type="entry name" value="INOSINE_URIDINE-PREFERRING NUCLEOSIDE HYDROLASE DOMAIN-CONTAINING PROTEIN"/>
    <property type="match status" value="1"/>
</dbReference>
<accession>A0A8J2UIY2</accession>
<feature type="signal peptide" evidence="1">
    <location>
        <begin position="1"/>
        <end position="46"/>
    </location>
</feature>
<name>A0A8J2UIY2_9BACT</name>
<feature type="chain" id="PRO_5035197084" evidence="1">
    <location>
        <begin position="47"/>
        <end position="359"/>
    </location>
</feature>
<feature type="domain" description="Inosine/uridine-preferring nucleoside hydrolase" evidence="2">
    <location>
        <begin position="60"/>
        <end position="303"/>
    </location>
</feature>
<evidence type="ECO:0000313" key="3">
    <source>
        <dbReference type="EMBL" id="GGB25018.1"/>
    </source>
</evidence>
<proteinExistence type="predicted"/>
<dbReference type="Pfam" id="PF01156">
    <property type="entry name" value="IU_nuc_hydro"/>
    <property type="match status" value="1"/>
</dbReference>
<reference evidence="3" key="2">
    <citation type="submission" date="2020-09" db="EMBL/GenBank/DDBJ databases">
        <authorList>
            <person name="Sun Q."/>
            <person name="Zhou Y."/>
        </authorList>
    </citation>
    <scope>NUCLEOTIDE SEQUENCE</scope>
    <source>
        <strain evidence="3">CGMCC 1.15448</strain>
    </source>
</reference>
<evidence type="ECO:0000256" key="1">
    <source>
        <dbReference type="SAM" id="SignalP"/>
    </source>
</evidence>
<organism evidence="3 4">
    <name type="scientific">Puia dinghuensis</name>
    <dbReference type="NCBI Taxonomy" id="1792502"/>
    <lineage>
        <taxon>Bacteria</taxon>
        <taxon>Pseudomonadati</taxon>
        <taxon>Bacteroidota</taxon>
        <taxon>Chitinophagia</taxon>
        <taxon>Chitinophagales</taxon>
        <taxon>Chitinophagaceae</taxon>
        <taxon>Puia</taxon>
    </lineage>
</organism>
<dbReference type="SUPFAM" id="SSF53590">
    <property type="entry name" value="Nucleoside hydrolase"/>
    <property type="match status" value="1"/>
</dbReference>
<reference evidence="3" key="1">
    <citation type="journal article" date="2014" name="Int. J. Syst. Evol. Microbiol.">
        <title>Complete genome sequence of Corynebacterium casei LMG S-19264T (=DSM 44701T), isolated from a smear-ripened cheese.</title>
        <authorList>
            <consortium name="US DOE Joint Genome Institute (JGI-PGF)"/>
            <person name="Walter F."/>
            <person name="Albersmeier A."/>
            <person name="Kalinowski J."/>
            <person name="Ruckert C."/>
        </authorList>
    </citation>
    <scope>NUCLEOTIDE SEQUENCE</scope>
    <source>
        <strain evidence="3">CGMCC 1.15448</strain>
    </source>
</reference>